<dbReference type="InterPro" id="IPR050336">
    <property type="entry name" value="Chromosome_partition/occlusion"/>
</dbReference>
<sequence>MSRKRRVFDINFDGDLDGGAGDVPAGTETGDGKRGPMAAAITENAEALTARDAAAAAIRAENDALAHEHVRLKKAGLITDLVPIDAVDAARLTRDRAEERDAEIDELKHSIRQIGLSNPIRVDAAGERFELIQGYRRLTAFRELYAETGDAAFARIPAVINARGEDMTLLYRRMVDENLVRRGVSFGELARLAMAYRDQDPNMQSYHQAVELIFASASRQKRSHIRSFVDLLAAVGEDIRFPQSIARALGQKVLRKIGEEGPETLRAMLRARPDRDEAGELAVLEAYLKESAAKQGPKAASGKTTFKVARAEGVAKCTAAPGRVELRLDRDFSAEKRARLEQAVVAFFDVLDG</sequence>
<evidence type="ECO:0000313" key="3">
    <source>
        <dbReference type="Proteomes" id="UP000199302"/>
    </source>
</evidence>
<dbReference type="RefSeq" id="WP_092081741.1">
    <property type="nucleotide sequence ID" value="NZ_FOYI01000010.1"/>
</dbReference>
<reference evidence="2 3" key="1">
    <citation type="submission" date="2016-10" db="EMBL/GenBank/DDBJ databases">
        <authorList>
            <person name="de Groot N.N."/>
        </authorList>
    </citation>
    <scope>NUCLEOTIDE SEQUENCE [LARGE SCALE GENOMIC DNA]</scope>
    <source>
        <strain evidence="3">KMM 9023,NRIC 0796,JCM 17311,KCTC 23692</strain>
    </source>
</reference>
<proteinExistence type="predicted"/>
<dbReference type="SUPFAM" id="SSF110849">
    <property type="entry name" value="ParB/Sulfiredoxin"/>
    <property type="match status" value="1"/>
</dbReference>
<dbReference type="Proteomes" id="UP000199302">
    <property type="component" value="Unassembled WGS sequence"/>
</dbReference>
<dbReference type="STRING" id="871652.SAMN04515673_11060"/>
<evidence type="ECO:0000259" key="1">
    <source>
        <dbReference type="SMART" id="SM00470"/>
    </source>
</evidence>
<dbReference type="Gene3D" id="3.90.1530.30">
    <property type="match status" value="1"/>
</dbReference>
<gene>
    <name evidence="2" type="ORF">SAMN04515673_11060</name>
</gene>
<feature type="domain" description="ParB-like N-terminal" evidence="1">
    <location>
        <begin position="80"/>
        <end position="167"/>
    </location>
</feature>
<dbReference type="AlphaFoldDB" id="A0A1I6EDJ7"/>
<dbReference type="Pfam" id="PF02195">
    <property type="entry name" value="ParB_N"/>
    <property type="match status" value="1"/>
</dbReference>
<dbReference type="GO" id="GO:0007059">
    <property type="term" value="P:chromosome segregation"/>
    <property type="evidence" value="ECO:0007669"/>
    <property type="project" value="TreeGrafter"/>
</dbReference>
<evidence type="ECO:0000313" key="2">
    <source>
        <dbReference type="EMBL" id="SFR15830.1"/>
    </source>
</evidence>
<dbReference type="PANTHER" id="PTHR33375">
    <property type="entry name" value="CHROMOSOME-PARTITIONING PROTEIN PARB-RELATED"/>
    <property type="match status" value="1"/>
</dbReference>
<dbReference type="SMART" id="SM00470">
    <property type="entry name" value="ParB"/>
    <property type="match status" value="1"/>
</dbReference>
<dbReference type="OrthoDB" id="7656008at2"/>
<dbReference type="EMBL" id="FOYI01000010">
    <property type="protein sequence ID" value="SFR15830.1"/>
    <property type="molecule type" value="Genomic_DNA"/>
</dbReference>
<dbReference type="PANTHER" id="PTHR33375:SF1">
    <property type="entry name" value="CHROMOSOME-PARTITIONING PROTEIN PARB-RELATED"/>
    <property type="match status" value="1"/>
</dbReference>
<accession>A0A1I6EDJ7</accession>
<keyword evidence="3" id="KW-1185">Reference proteome</keyword>
<protein>
    <submittedName>
        <fullName evidence="2">Chromosome partitioning protein, ParB family</fullName>
    </submittedName>
</protein>
<dbReference type="InterPro" id="IPR003115">
    <property type="entry name" value="ParB_N"/>
</dbReference>
<dbReference type="GO" id="GO:0005694">
    <property type="term" value="C:chromosome"/>
    <property type="evidence" value="ECO:0007669"/>
    <property type="project" value="TreeGrafter"/>
</dbReference>
<name>A0A1I6EDJ7_9RHOB</name>
<organism evidence="2 3">
    <name type="scientific">Poseidonocella sedimentorum</name>
    <dbReference type="NCBI Taxonomy" id="871652"/>
    <lineage>
        <taxon>Bacteria</taxon>
        <taxon>Pseudomonadati</taxon>
        <taxon>Pseudomonadota</taxon>
        <taxon>Alphaproteobacteria</taxon>
        <taxon>Rhodobacterales</taxon>
        <taxon>Roseobacteraceae</taxon>
        <taxon>Poseidonocella</taxon>
    </lineage>
</organism>
<dbReference type="InterPro" id="IPR036086">
    <property type="entry name" value="ParB/Sulfiredoxin_sf"/>
</dbReference>